<dbReference type="Gene3D" id="2.40.50.100">
    <property type="match status" value="1"/>
</dbReference>
<reference evidence="9" key="1">
    <citation type="submission" date="2018-12" db="EMBL/GenBank/DDBJ databases">
        <title>Tengunoibacter tsumagoiensis gen. nov., sp. nov., Dictyobacter kobayashii sp. nov., D. alpinus sp. nov., and D. joshuensis sp. nov. and description of Dictyobacteraceae fam. nov. within the order Ktedonobacterales isolated from Tengu-no-mugimeshi.</title>
        <authorList>
            <person name="Wang C.M."/>
            <person name="Zheng Y."/>
            <person name="Sakai Y."/>
            <person name="Toyoda A."/>
            <person name="Minakuchi Y."/>
            <person name="Abe K."/>
            <person name="Yokota A."/>
            <person name="Yabe S."/>
        </authorList>
    </citation>
    <scope>NUCLEOTIDE SEQUENCE [LARGE SCALE GENOMIC DNA]</scope>
    <source>
        <strain evidence="9">Uno3</strain>
    </source>
</reference>
<dbReference type="Proteomes" id="UP000287352">
    <property type="component" value="Unassembled WGS sequence"/>
</dbReference>
<dbReference type="InterPro" id="IPR003593">
    <property type="entry name" value="AAA+_ATPase"/>
</dbReference>
<dbReference type="PANTHER" id="PTHR43875:SF15">
    <property type="entry name" value="TREHALOSE IMPORT ATP-BINDING PROTEIN SUGC"/>
    <property type="match status" value="1"/>
</dbReference>
<keyword evidence="4 8" id="KW-0067">ATP-binding</keyword>
<evidence type="ECO:0000313" key="9">
    <source>
        <dbReference type="Proteomes" id="UP000287352"/>
    </source>
</evidence>
<keyword evidence="5" id="KW-1278">Translocase</keyword>
<feature type="domain" description="ABC transporter" evidence="7">
    <location>
        <begin position="4"/>
        <end position="234"/>
    </location>
</feature>
<keyword evidence="3" id="KW-0547">Nucleotide-binding</keyword>
<keyword evidence="1" id="KW-0813">Transport</keyword>
<dbReference type="Gene3D" id="3.40.50.300">
    <property type="entry name" value="P-loop containing nucleotide triphosphate hydrolases"/>
    <property type="match status" value="1"/>
</dbReference>
<proteinExistence type="predicted"/>
<dbReference type="Gene3D" id="2.40.50.140">
    <property type="entry name" value="Nucleic acid-binding proteins"/>
    <property type="match status" value="1"/>
</dbReference>
<sequence>MDELEIQGLVKQFGSELIIDGISFYVRDGEFLVILGPSGGGKSTLLRMICGIESPDKGRIFLKKRDITTLTPQQRNVGMVFQDHGLYPHMNVYDNIAYGLQKKGLTRSEIKQRIQTATDKLGITSLIRQPATTLSGGEQQRVALAKVLVRDADIYLYDEPFSNLDVRLRTQLRHEVLNVHRAKQRPSIFVTHDQNEAFTMADRIAVVAQRRLQQIGTAEELLQAPANTFVAQFIGTPPTNLLRAQLSQIDGQLVAEHNGIVLPLPRYWRRVLKQTVYDTLILGIRPTSIIPEWLFPQLEKVPSLILPATVRSVESLYAEVNLTLTLGKDTVVTATYQQGGDPLPTPGKNIRVAIETAHLQLFDPTTGKSLNRLFT</sequence>
<dbReference type="EMBL" id="BIFR01000001">
    <property type="protein sequence ID" value="GCE11690.1"/>
    <property type="molecule type" value="Genomic_DNA"/>
</dbReference>
<comment type="caution">
    <text evidence="8">The sequence shown here is derived from an EMBL/GenBank/DDBJ whole genome shotgun (WGS) entry which is preliminary data.</text>
</comment>
<dbReference type="InterPro" id="IPR017871">
    <property type="entry name" value="ABC_transporter-like_CS"/>
</dbReference>
<dbReference type="InterPro" id="IPR003439">
    <property type="entry name" value="ABC_transporter-like_ATP-bd"/>
</dbReference>
<dbReference type="Pfam" id="PF00005">
    <property type="entry name" value="ABC_tran"/>
    <property type="match status" value="1"/>
</dbReference>
<dbReference type="SUPFAM" id="SSF52540">
    <property type="entry name" value="P-loop containing nucleoside triphosphate hydrolases"/>
    <property type="match status" value="1"/>
</dbReference>
<protein>
    <submittedName>
        <fullName evidence="8">ABC transporter ATP-binding protein</fullName>
    </submittedName>
</protein>
<dbReference type="PROSITE" id="PS00211">
    <property type="entry name" value="ABC_TRANSPORTER_1"/>
    <property type="match status" value="1"/>
</dbReference>
<evidence type="ECO:0000256" key="1">
    <source>
        <dbReference type="ARBA" id="ARBA00022448"/>
    </source>
</evidence>
<keyword evidence="2" id="KW-1003">Cell membrane</keyword>
<evidence type="ECO:0000313" key="8">
    <source>
        <dbReference type="EMBL" id="GCE11690.1"/>
    </source>
</evidence>
<gene>
    <name evidence="8" type="ORF">KTT_15490</name>
</gene>
<accession>A0A401ZXX6</accession>
<dbReference type="SUPFAM" id="SSF50331">
    <property type="entry name" value="MOP-like"/>
    <property type="match status" value="1"/>
</dbReference>
<name>A0A401ZXX6_9CHLR</name>
<dbReference type="GO" id="GO:0016887">
    <property type="term" value="F:ATP hydrolysis activity"/>
    <property type="evidence" value="ECO:0007669"/>
    <property type="project" value="InterPro"/>
</dbReference>
<dbReference type="SMART" id="SM00382">
    <property type="entry name" value="AAA"/>
    <property type="match status" value="1"/>
</dbReference>
<evidence type="ECO:0000256" key="2">
    <source>
        <dbReference type="ARBA" id="ARBA00022475"/>
    </source>
</evidence>
<dbReference type="PANTHER" id="PTHR43875">
    <property type="entry name" value="MALTODEXTRIN IMPORT ATP-BINDING PROTEIN MSMX"/>
    <property type="match status" value="1"/>
</dbReference>
<dbReference type="InterPro" id="IPR027417">
    <property type="entry name" value="P-loop_NTPase"/>
</dbReference>
<dbReference type="OrthoDB" id="3180400at2"/>
<evidence type="ECO:0000256" key="4">
    <source>
        <dbReference type="ARBA" id="ARBA00022840"/>
    </source>
</evidence>
<evidence type="ECO:0000259" key="7">
    <source>
        <dbReference type="PROSITE" id="PS50893"/>
    </source>
</evidence>
<organism evidence="8 9">
    <name type="scientific">Tengunoibacter tsumagoiensis</name>
    <dbReference type="NCBI Taxonomy" id="2014871"/>
    <lineage>
        <taxon>Bacteria</taxon>
        <taxon>Bacillati</taxon>
        <taxon>Chloroflexota</taxon>
        <taxon>Ktedonobacteria</taxon>
        <taxon>Ktedonobacterales</taxon>
        <taxon>Dictyobacteraceae</taxon>
        <taxon>Tengunoibacter</taxon>
    </lineage>
</organism>
<dbReference type="GO" id="GO:0015408">
    <property type="term" value="F:ABC-type ferric iron transporter activity"/>
    <property type="evidence" value="ECO:0007669"/>
    <property type="project" value="InterPro"/>
</dbReference>
<dbReference type="InterPro" id="IPR047641">
    <property type="entry name" value="ABC_transpr_MalK/UgpC-like"/>
</dbReference>
<dbReference type="GO" id="GO:0005524">
    <property type="term" value="F:ATP binding"/>
    <property type="evidence" value="ECO:0007669"/>
    <property type="project" value="UniProtKB-KW"/>
</dbReference>
<dbReference type="FunFam" id="3.40.50.300:FF:000042">
    <property type="entry name" value="Maltose/maltodextrin ABC transporter, ATP-binding protein"/>
    <property type="match status" value="1"/>
</dbReference>
<evidence type="ECO:0000256" key="6">
    <source>
        <dbReference type="ARBA" id="ARBA00023136"/>
    </source>
</evidence>
<dbReference type="GO" id="GO:0055052">
    <property type="term" value="C:ATP-binding cassette (ABC) transporter complex, substrate-binding subunit-containing"/>
    <property type="evidence" value="ECO:0007669"/>
    <property type="project" value="TreeGrafter"/>
</dbReference>
<dbReference type="PROSITE" id="PS50893">
    <property type="entry name" value="ABC_TRANSPORTER_2"/>
    <property type="match status" value="1"/>
</dbReference>
<keyword evidence="6" id="KW-0472">Membrane</keyword>
<dbReference type="AlphaFoldDB" id="A0A401ZXX6"/>
<dbReference type="InterPro" id="IPR008995">
    <property type="entry name" value="Mo/tungstate-bd_C_term_dom"/>
</dbReference>
<evidence type="ECO:0000256" key="3">
    <source>
        <dbReference type="ARBA" id="ARBA00022741"/>
    </source>
</evidence>
<keyword evidence="9" id="KW-1185">Reference proteome</keyword>
<evidence type="ECO:0000256" key="5">
    <source>
        <dbReference type="ARBA" id="ARBA00022967"/>
    </source>
</evidence>
<dbReference type="CDD" id="cd03259">
    <property type="entry name" value="ABC_Carb_Solutes_like"/>
    <property type="match status" value="1"/>
</dbReference>
<dbReference type="RefSeq" id="WP_126579372.1">
    <property type="nucleotide sequence ID" value="NZ_BIFR01000001.1"/>
</dbReference>
<dbReference type="InterPro" id="IPR015853">
    <property type="entry name" value="ABC_transpr_FbpC"/>
</dbReference>
<dbReference type="InterPro" id="IPR012340">
    <property type="entry name" value="NA-bd_OB-fold"/>
</dbReference>